<dbReference type="GO" id="GO:0005737">
    <property type="term" value="C:cytoplasm"/>
    <property type="evidence" value="ECO:0007669"/>
    <property type="project" value="UniProtKB-SubCell"/>
</dbReference>
<evidence type="ECO:0000256" key="2">
    <source>
        <dbReference type="ARBA" id="ARBA00022490"/>
    </source>
</evidence>
<keyword evidence="11 13" id="KW-0030">Aminoacyl-tRNA synthetase</keyword>
<comment type="subcellular location">
    <subcellularLocation>
        <location evidence="13">Cytoplasm</location>
    </subcellularLocation>
</comment>
<dbReference type="InterPro" id="IPR033728">
    <property type="entry name" value="ThrRS_core"/>
</dbReference>
<dbReference type="InterPro" id="IPR047246">
    <property type="entry name" value="ThrRS_anticodon"/>
</dbReference>
<keyword evidence="3 13" id="KW-0820">tRNA-binding</keyword>
<evidence type="ECO:0000313" key="16">
    <source>
        <dbReference type="Proteomes" id="UP000179164"/>
    </source>
</evidence>
<comment type="cofactor">
    <cofactor evidence="13">
        <name>Zn(2+)</name>
        <dbReference type="ChEBI" id="CHEBI:29105"/>
    </cofactor>
    <text evidence="13">Binds 1 zinc ion per subunit.</text>
</comment>
<dbReference type="Gene3D" id="3.30.930.10">
    <property type="entry name" value="Bira Bifunctional Protein, Domain 2"/>
    <property type="match status" value="1"/>
</dbReference>
<evidence type="ECO:0000256" key="11">
    <source>
        <dbReference type="ARBA" id="ARBA00023146"/>
    </source>
</evidence>
<dbReference type="PANTHER" id="PTHR11451">
    <property type="entry name" value="THREONINE-TRNA LIGASE"/>
    <property type="match status" value="1"/>
</dbReference>
<dbReference type="NCBIfam" id="TIGR00418">
    <property type="entry name" value="thrS"/>
    <property type="match status" value="1"/>
</dbReference>
<dbReference type="InterPro" id="IPR004154">
    <property type="entry name" value="Anticodon-bd"/>
</dbReference>
<keyword evidence="2 13" id="KW-0963">Cytoplasm</keyword>
<dbReference type="PANTHER" id="PTHR11451:SF44">
    <property type="entry name" value="THREONINE--TRNA LIGASE, CHLOROPLASTIC_MITOCHONDRIAL 2"/>
    <property type="match status" value="1"/>
</dbReference>
<proteinExistence type="inferred from homology"/>
<dbReference type="EC" id="6.1.1.3" evidence="13"/>
<dbReference type="SUPFAM" id="SSF52954">
    <property type="entry name" value="Class II aaRS ABD-related"/>
    <property type="match status" value="1"/>
</dbReference>
<evidence type="ECO:0000256" key="1">
    <source>
        <dbReference type="ARBA" id="ARBA00008226"/>
    </source>
</evidence>
<name>A0A1G2B3T4_9BACT</name>
<comment type="subunit">
    <text evidence="13">Homodimer.</text>
</comment>
<dbReference type="SUPFAM" id="SSF55681">
    <property type="entry name" value="Class II aaRS and biotin synthetases"/>
    <property type="match status" value="1"/>
</dbReference>
<dbReference type="CDD" id="cd00860">
    <property type="entry name" value="ThrRS_anticodon"/>
    <property type="match status" value="1"/>
</dbReference>
<feature type="binding site" evidence="13">
    <location>
        <position position="278"/>
    </location>
    <ligand>
        <name>Zn(2+)</name>
        <dbReference type="ChEBI" id="CHEBI:29105"/>
        <note>catalytic</note>
    </ligand>
</feature>
<dbReference type="FunFam" id="3.30.980.10:FF:000005">
    <property type="entry name" value="Threonyl-tRNA synthetase, mitochondrial"/>
    <property type="match status" value="1"/>
</dbReference>
<organism evidence="15 16">
    <name type="scientific">Candidatus Kerfeldbacteria bacterium RIFCSPLOWO2_01_FULL_48_11</name>
    <dbReference type="NCBI Taxonomy" id="1798543"/>
    <lineage>
        <taxon>Bacteria</taxon>
        <taxon>Candidatus Kerfeldiibacteriota</taxon>
    </lineage>
</organism>
<evidence type="ECO:0000256" key="9">
    <source>
        <dbReference type="ARBA" id="ARBA00022884"/>
    </source>
</evidence>
<dbReference type="InterPro" id="IPR002314">
    <property type="entry name" value="aa-tRNA-synt_IIb"/>
</dbReference>
<dbReference type="PROSITE" id="PS50862">
    <property type="entry name" value="AA_TRNA_LIGASE_II"/>
    <property type="match status" value="1"/>
</dbReference>
<comment type="caution">
    <text evidence="13">Lacks conserved residue(s) required for the propagation of feature annotation.</text>
</comment>
<comment type="catalytic activity">
    <reaction evidence="12 13">
        <text>tRNA(Thr) + L-threonine + ATP = L-threonyl-tRNA(Thr) + AMP + diphosphate + H(+)</text>
        <dbReference type="Rhea" id="RHEA:24624"/>
        <dbReference type="Rhea" id="RHEA-COMP:9670"/>
        <dbReference type="Rhea" id="RHEA-COMP:9704"/>
        <dbReference type="ChEBI" id="CHEBI:15378"/>
        <dbReference type="ChEBI" id="CHEBI:30616"/>
        <dbReference type="ChEBI" id="CHEBI:33019"/>
        <dbReference type="ChEBI" id="CHEBI:57926"/>
        <dbReference type="ChEBI" id="CHEBI:78442"/>
        <dbReference type="ChEBI" id="CHEBI:78534"/>
        <dbReference type="ChEBI" id="CHEBI:456215"/>
        <dbReference type="EC" id="6.1.1.3"/>
    </reaction>
</comment>
<dbReference type="GO" id="GO:0046872">
    <property type="term" value="F:metal ion binding"/>
    <property type="evidence" value="ECO:0007669"/>
    <property type="project" value="UniProtKB-KW"/>
</dbReference>
<dbReference type="Gene3D" id="3.40.50.800">
    <property type="entry name" value="Anticodon-binding domain"/>
    <property type="match status" value="1"/>
</dbReference>
<reference evidence="15 16" key="1">
    <citation type="journal article" date="2016" name="Nat. Commun.">
        <title>Thousands of microbial genomes shed light on interconnected biogeochemical processes in an aquifer system.</title>
        <authorList>
            <person name="Anantharaman K."/>
            <person name="Brown C.T."/>
            <person name="Hug L.A."/>
            <person name="Sharon I."/>
            <person name="Castelle C.J."/>
            <person name="Probst A.J."/>
            <person name="Thomas B.C."/>
            <person name="Singh A."/>
            <person name="Wilkins M.J."/>
            <person name="Karaoz U."/>
            <person name="Brodie E.L."/>
            <person name="Williams K.H."/>
            <person name="Hubbard S.S."/>
            <person name="Banfield J.F."/>
        </authorList>
    </citation>
    <scope>NUCLEOTIDE SEQUENCE [LARGE SCALE GENOMIC DNA]</scope>
</reference>
<dbReference type="InterPro" id="IPR036621">
    <property type="entry name" value="Anticodon-bd_dom_sf"/>
</dbReference>
<evidence type="ECO:0000256" key="6">
    <source>
        <dbReference type="ARBA" id="ARBA00022741"/>
    </source>
</evidence>
<dbReference type="InterPro" id="IPR045864">
    <property type="entry name" value="aa-tRNA-synth_II/BPL/LPL"/>
</dbReference>
<evidence type="ECO:0000256" key="8">
    <source>
        <dbReference type="ARBA" id="ARBA00022840"/>
    </source>
</evidence>
<dbReference type="Pfam" id="PF00587">
    <property type="entry name" value="tRNA-synt_2b"/>
    <property type="match status" value="1"/>
</dbReference>
<protein>
    <recommendedName>
        <fullName evidence="13">Threonine--tRNA ligase</fullName>
        <ecNumber evidence="13">6.1.1.3</ecNumber>
    </recommendedName>
    <alternativeName>
        <fullName evidence="13">Threonyl-tRNA synthetase</fullName>
        <shortName evidence="13">ThrRS</shortName>
    </alternativeName>
</protein>
<evidence type="ECO:0000259" key="14">
    <source>
        <dbReference type="PROSITE" id="PS50862"/>
    </source>
</evidence>
<dbReference type="FunFam" id="3.30.930.10:FF:000002">
    <property type="entry name" value="Threonine--tRNA ligase"/>
    <property type="match status" value="1"/>
</dbReference>
<dbReference type="Gene3D" id="3.30.980.10">
    <property type="entry name" value="Threonyl-trna Synthetase, Chain A, domain 2"/>
    <property type="match status" value="1"/>
</dbReference>
<dbReference type="SUPFAM" id="SSF55186">
    <property type="entry name" value="ThrRS/AlaRS common domain"/>
    <property type="match status" value="1"/>
</dbReference>
<sequence>MSSQEGPQDQIHKIRHSASHLMATAVMEFFPKAKLGIGPVIENGFYYDFGLDRPLIELDLKKIEKRMKKLIAQNISFVRKEVASEEAKKLSAAQPYKLELIHDLIRDKKPITYYVSGSFTDLCGGPHVQSTKEVNMDAIKLISIAGAYWRGSEKNPMLQRIYGVAFETKEQLDEYLKQREEAEKRDHRRLGQELQLFTFSDLVGAGLPLYLPNGTVLIREISAFLYELKTAQGYEWVDIPHLAKDTLYKTSGHWDKFANDIFHVKGKTDEFVLKPMNCPHHVMLYAALPHSYRELPVRFAEVTKQYRDEQTGELHGLSRVRSITIDDTHIFCRVDQVLEEAKTAYKIIKQFNKTFGFHLDIELSTRDPKQPEKYLGEDALWQKAQATLKQVLDELKLEYTIHEGEAAFYGPKIDFKAKDSIGRYWQLSTIQLDFNLPERFKLEYADSEGGKQRPVMIHIAVAGSMERFLSILIEHYAGAFPTWLSPIQVAIIPVGKSHVVLSKKLGKELASVGIRTFVNEANETVGYKIRNAERKKVPYMLVIGDKEMKSSKLHVRLRGKKNIAVLAKKTFITHILSEIQKKK</sequence>
<dbReference type="SMART" id="SM00863">
    <property type="entry name" value="tRNA_SAD"/>
    <property type="match status" value="1"/>
</dbReference>
<evidence type="ECO:0000313" key="15">
    <source>
        <dbReference type="EMBL" id="OGY82887.1"/>
    </source>
</evidence>
<dbReference type="STRING" id="1798543.A2898_04880"/>
<evidence type="ECO:0000256" key="5">
    <source>
        <dbReference type="ARBA" id="ARBA00022723"/>
    </source>
</evidence>
<dbReference type="Proteomes" id="UP000179164">
    <property type="component" value="Unassembled WGS sequence"/>
</dbReference>
<keyword evidence="7 13" id="KW-0862">Zinc</keyword>
<keyword evidence="5 13" id="KW-0479">Metal-binding</keyword>
<evidence type="ECO:0000256" key="13">
    <source>
        <dbReference type="HAMAP-Rule" id="MF_00184"/>
    </source>
</evidence>
<dbReference type="Pfam" id="PF07973">
    <property type="entry name" value="tRNA_SAD"/>
    <property type="match status" value="1"/>
</dbReference>
<evidence type="ECO:0000256" key="10">
    <source>
        <dbReference type="ARBA" id="ARBA00022917"/>
    </source>
</evidence>
<dbReference type="EMBL" id="MHKE01000017">
    <property type="protein sequence ID" value="OGY82887.1"/>
    <property type="molecule type" value="Genomic_DNA"/>
</dbReference>
<keyword evidence="10 13" id="KW-0648">Protein biosynthesis</keyword>
<comment type="caution">
    <text evidence="15">The sequence shown here is derived from an EMBL/GenBank/DDBJ whole genome shotgun (WGS) entry which is preliminary data.</text>
</comment>
<accession>A0A1G2B3T4</accession>
<feature type="binding site" evidence="13">
    <location>
        <position position="329"/>
    </location>
    <ligand>
        <name>Zn(2+)</name>
        <dbReference type="ChEBI" id="CHEBI:29105"/>
        <note>catalytic</note>
    </ligand>
</feature>
<dbReference type="AlphaFoldDB" id="A0A1G2B3T4"/>
<comment type="similarity">
    <text evidence="1 13">Belongs to the class-II aminoacyl-tRNA synthetase family.</text>
</comment>
<feature type="domain" description="Aminoacyl-transfer RNA synthetases class-II family profile" evidence="14">
    <location>
        <begin position="212"/>
        <end position="481"/>
    </location>
</feature>
<gene>
    <name evidence="13" type="primary">thrS</name>
    <name evidence="15" type="ORF">A2898_04880</name>
</gene>
<dbReference type="FunFam" id="3.40.50.800:FF:000001">
    <property type="entry name" value="Threonine--tRNA ligase"/>
    <property type="match status" value="1"/>
</dbReference>
<evidence type="ECO:0000256" key="4">
    <source>
        <dbReference type="ARBA" id="ARBA00022598"/>
    </source>
</evidence>
<dbReference type="InterPro" id="IPR012947">
    <property type="entry name" value="tRNA_SAD"/>
</dbReference>
<keyword evidence="9 13" id="KW-0694">RNA-binding</keyword>
<dbReference type="GO" id="GO:0004829">
    <property type="term" value="F:threonine-tRNA ligase activity"/>
    <property type="evidence" value="ECO:0007669"/>
    <property type="project" value="UniProtKB-UniRule"/>
</dbReference>
<dbReference type="InterPro" id="IPR006195">
    <property type="entry name" value="aa-tRNA-synth_II"/>
</dbReference>
<evidence type="ECO:0000256" key="7">
    <source>
        <dbReference type="ARBA" id="ARBA00022833"/>
    </source>
</evidence>
<dbReference type="PRINTS" id="PR01047">
    <property type="entry name" value="TRNASYNTHTHR"/>
</dbReference>
<dbReference type="GO" id="GO:0006435">
    <property type="term" value="P:threonyl-tRNA aminoacylation"/>
    <property type="evidence" value="ECO:0007669"/>
    <property type="project" value="UniProtKB-UniRule"/>
</dbReference>
<keyword evidence="6 13" id="KW-0547">Nucleotide-binding</keyword>
<evidence type="ECO:0000256" key="3">
    <source>
        <dbReference type="ARBA" id="ARBA00022555"/>
    </source>
</evidence>
<dbReference type="Gene3D" id="3.30.54.20">
    <property type="match status" value="1"/>
</dbReference>
<dbReference type="GO" id="GO:0000049">
    <property type="term" value="F:tRNA binding"/>
    <property type="evidence" value="ECO:0007669"/>
    <property type="project" value="UniProtKB-KW"/>
</dbReference>
<keyword evidence="8 13" id="KW-0067">ATP-binding</keyword>
<keyword evidence="4 13" id="KW-0436">Ligase</keyword>
<dbReference type="CDD" id="cd00771">
    <property type="entry name" value="ThrRS_core"/>
    <property type="match status" value="1"/>
</dbReference>
<dbReference type="InterPro" id="IPR002320">
    <property type="entry name" value="Thr-tRNA-ligase_IIa"/>
</dbReference>
<dbReference type="InterPro" id="IPR018163">
    <property type="entry name" value="Thr/Ala-tRNA-synth_IIc_edit"/>
</dbReference>
<dbReference type="HAMAP" id="MF_00184">
    <property type="entry name" value="Thr_tRNA_synth"/>
    <property type="match status" value="1"/>
</dbReference>
<dbReference type="GO" id="GO:0005524">
    <property type="term" value="F:ATP binding"/>
    <property type="evidence" value="ECO:0007669"/>
    <property type="project" value="UniProtKB-UniRule"/>
</dbReference>
<dbReference type="Pfam" id="PF03129">
    <property type="entry name" value="HGTP_anticodon"/>
    <property type="match status" value="1"/>
</dbReference>
<evidence type="ECO:0000256" key="12">
    <source>
        <dbReference type="ARBA" id="ARBA00049515"/>
    </source>
</evidence>
<feature type="binding site" evidence="13">
    <location>
        <position position="458"/>
    </location>
    <ligand>
        <name>Zn(2+)</name>
        <dbReference type="ChEBI" id="CHEBI:29105"/>
        <note>catalytic</note>
    </ligand>
</feature>